<dbReference type="AlphaFoldDB" id="A0A4Y2H173"/>
<dbReference type="EMBL" id="BGPR01001636">
    <property type="protein sequence ID" value="GBM58478.1"/>
    <property type="molecule type" value="Genomic_DNA"/>
</dbReference>
<gene>
    <name evidence="1" type="ORF">AVEN_212739_1</name>
</gene>
<comment type="caution">
    <text evidence="1">The sequence shown here is derived from an EMBL/GenBank/DDBJ whole genome shotgun (WGS) entry which is preliminary data.</text>
</comment>
<reference evidence="1 2" key="1">
    <citation type="journal article" date="2019" name="Sci. Rep.">
        <title>Orb-weaving spider Araneus ventricosus genome elucidates the spidroin gene catalogue.</title>
        <authorList>
            <person name="Kono N."/>
            <person name="Nakamura H."/>
            <person name="Ohtoshi R."/>
            <person name="Moran D.A.P."/>
            <person name="Shinohara A."/>
            <person name="Yoshida Y."/>
            <person name="Fujiwara M."/>
            <person name="Mori M."/>
            <person name="Tomita M."/>
            <person name="Arakawa K."/>
        </authorList>
    </citation>
    <scope>NUCLEOTIDE SEQUENCE [LARGE SCALE GENOMIC DNA]</scope>
</reference>
<evidence type="ECO:0000313" key="2">
    <source>
        <dbReference type="Proteomes" id="UP000499080"/>
    </source>
</evidence>
<keyword evidence="2" id="KW-1185">Reference proteome</keyword>
<protein>
    <submittedName>
        <fullName evidence="1">Uncharacterized protein</fullName>
    </submittedName>
</protein>
<evidence type="ECO:0000313" key="1">
    <source>
        <dbReference type="EMBL" id="GBM58478.1"/>
    </source>
</evidence>
<dbReference type="Proteomes" id="UP000499080">
    <property type="component" value="Unassembled WGS sequence"/>
</dbReference>
<sequence>MPTFIPADLKKGCPDLMPISSTIVDKLNQRGNLDLHSFSDHRLKEFGSPEVDVQIARVNYKKSRAEYRRELLLTKRKSWEQLYKGSHNAYRPIVMPTFGKTKKTTDIMVNPDGRPNITLKVRIKLLFGHFFSQTTSAIEITYKAYPESKYRFVLPPPQH</sequence>
<proteinExistence type="predicted"/>
<name>A0A4Y2H173_ARAVE</name>
<organism evidence="1 2">
    <name type="scientific">Araneus ventricosus</name>
    <name type="common">Orbweaver spider</name>
    <name type="synonym">Epeira ventricosa</name>
    <dbReference type="NCBI Taxonomy" id="182803"/>
    <lineage>
        <taxon>Eukaryota</taxon>
        <taxon>Metazoa</taxon>
        <taxon>Ecdysozoa</taxon>
        <taxon>Arthropoda</taxon>
        <taxon>Chelicerata</taxon>
        <taxon>Arachnida</taxon>
        <taxon>Araneae</taxon>
        <taxon>Araneomorphae</taxon>
        <taxon>Entelegynae</taxon>
        <taxon>Araneoidea</taxon>
        <taxon>Araneidae</taxon>
        <taxon>Araneus</taxon>
    </lineage>
</organism>
<accession>A0A4Y2H173</accession>